<accession>A0A8S1BEE3</accession>
<evidence type="ECO:0000256" key="1">
    <source>
        <dbReference type="SAM" id="MobiDB-lite"/>
    </source>
</evidence>
<feature type="region of interest" description="Disordered" evidence="1">
    <location>
        <begin position="31"/>
        <end position="71"/>
    </location>
</feature>
<evidence type="ECO:0000313" key="2">
    <source>
        <dbReference type="EMBL" id="CAB3260395.1"/>
    </source>
</evidence>
<dbReference type="Proteomes" id="UP000494106">
    <property type="component" value="Unassembled WGS sequence"/>
</dbReference>
<comment type="caution">
    <text evidence="2">The sequence shown here is derived from an EMBL/GenBank/DDBJ whole genome shotgun (WGS) entry which is preliminary data.</text>
</comment>
<dbReference type="AlphaFoldDB" id="A0A8S1BEE3"/>
<keyword evidence="3" id="KW-1185">Reference proteome</keyword>
<proteinExistence type="predicted"/>
<dbReference type="EMBL" id="CADEBC010000733">
    <property type="protein sequence ID" value="CAB3260395.1"/>
    <property type="molecule type" value="Genomic_DNA"/>
</dbReference>
<protein>
    <submittedName>
        <fullName evidence="2">Uncharacterized protein</fullName>
    </submittedName>
</protein>
<evidence type="ECO:0000313" key="3">
    <source>
        <dbReference type="Proteomes" id="UP000494106"/>
    </source>
</evidence>
<organism evidence="2 3">
    <name type="scientific">Arctia plantaginis</name>
    <name type="common">Wood tiger moth</name>
    <name type="synonym">Phalaena plantaginis</name>
    <dbReference type="NCBI Taxonomy" id="874455"/>
    <lineage>
        <taxon>Eukaryota</taxon>
        <taxon>Metazoa</taxon>
        <taxon>Ecdysozoa</taxon>
        <taxon>Arthropoda</taxon>
        <taxon>Hexapoda</taxon>
        <taxon>Insecta</taxon>
        <taxon>Pterygota</taxon>
        <taxon>Neoptera</taxon>
        <taxon>Endopterygota</taxon>
        <taxon>Lepidoptera</taxon>
        <taxon>Glossata</taxon>
        <taxon>Ditrysia</taxon>
        <taxon>Noctuoidea</taxon>
        <taxon>Erebidae</taxon>
        <taxon>Arctiinae</taxon>
        <taxon>Arctia</taxon>
    </lineage>
</organism>
<gene>
    <name evidence="2" type="ORF">APLA_LOCUS17457</name>
</gene>
<reference evidence="2 3" key="1">
    <citation type="submission" date="2020-04" db="EMBL/GenBank/DDBJ databases">
        <authorList>
            <person name="Wallbank WR R."/>
            <person name="Pardo Diaz C."/>
            <person name="Kozak K."/>
            <person name="Martin S."/>
            <person name="Jiggins C."/>
            <person name="Moest M."/>
            <person name="Warren A I."/>
            <person name="Byers J.R.P. K."/>
            <person name="Montejo-Kovacevich G."/>
            <person name="Yen C E."/>
        </authorList>
    </citation>
    <scope>NUCLEOTIDE SEQUENCE [LARGE SCALE GENOMIC DNA]</scope>
</reference>
<sequence length="94" mass="10798">MFNHEHDCITQQQHLCHKQCGVKSIVRKPLPTRLAPTEPERHLPPARLTPIDSQPVRRSVQPSKDETSNKSAAIVTEKIELYELQVVPERRQSI</sequence>
<name>A0A8S1BEE3_ARCPL</name>